<feature type="region of interest" description="Disordered" evidence="1">
    <location>
        <begin position="1"/>
        <end position="21"/>
    </location>
</feature>
<dbReference type="eggNOG" id="ENOG50344KB">
    <property type="taxonomic scope" value="Bacteria"/>
</dbReference>
<dbReference type="KEGG" id="nwi:Nwi_2500"/>
<evidence type="ECO:0000313" key="2">
    <source>
        <dbReference type="EMBL" id="ABA05753.1"/>
    </source>
</evidence>
<gene>
    <name evidence="2" type="ordered locus">Nwi_2500</name>
</gene>
<keyword evidence="3" id="KW-1185">Reference proteome</keyword>
<dbReference type="EMBL" id="CP000115">
    <property type="protein sequence ID" value="ABA05753.1"/>
    <property type="molecule type" value="Genomic_DNA"/>
</dbReference>
<dbReference type="Proteomes" id="UP000002531">
    <property type="component" value="Chromosome"/>
</dbReference>
<evidence type="ECO:0000256" key="1">
    <source>
        <dbReference type="SAM" id="MobiDB-lite"/>
    </source>
</evidence>
<reference evidence="2 3" key="1">
    <citation type="journal article" date="2006" name="Appl. Environ. Microbiol.">
        <title>Genome sequence of the chemolithoautotrophic nitrite-oxidizing bacterium Nitrobacter winogradskyi Nb-255.</title>
        <authorList>
            <person name="Starkenburg S.R."/>
            <person name="Chain P.S."/>
            <person name="Sayavedra-Soto L.A."/>
            <person name="Hauser L."/>
            <person name="Land M.L."/>
            <person name="Larimer F.W."/>
            <person name="Malfatti S.A."/>
            <person name="Klotz M.G."/>
            <person name="Bottomley P.J."/>
            <person name="Arp D.J."/>
            <person name="Hickey W.J."/>
        </authorList>
    </citation>
    <scope>NUCLEOTIDE SEQUENCE [LARGE SCALE GENOMIC DNA]</scope>
    <source>
        <strain evidence="3">ATCC 25391 / DSM 10237 / CIP 104748 / NCIMB 11846 / Nb-255</strain>
    </source>
</reference>
<sequence>MNATPSETAETSATETDSNLAAVSEVEAGIRDFVRNDIAYLRRPAAGAAPAAGAPPAASAPNADVKLEPSTEATVNNVNSLIQRVAGTSLAEIENLVTELESLRDLLHAEGQRVQREISGYAQLSQAAMKSTRIIADNVAQWKRTAENLRSE</sequence>
<evidence type="ECO:0000313" key="3">
    <source>
        <dbReference type="Proteomes" id="UP000002531"/>
    </source>
</evidence>
<dbReference type="HOGENOM" id="CLU_1804703_0_0_5"/>
<dbReference type="RefSeq" id="WP_011315704.1">
    <property type="nucleotide sequence ID" value="NC_007406.1"/>
</dbReference>
<dbReference type="AlphaFoldDB" id="Q3SPN8"/>
<feature type="compositionally biased region" description="Low complexity" evidence="1">
    <location>
        <begin position="1"/>
        <end position="18"/>
    </location>
</feature>
<accession>Q3SPN8</accession>
<protein>
    <submittedName>
        <fullName evidence="2">Uncharacterized protein</fullName>
    </submittedName>
</protein>
<dbReference type="STRING" id="323098.Nwi_2500"/>
<organism evidence="2 3">
    <name type="scientific">Nitrobacter winogradskyi (strain ATCC 25391 / DSM 10237 / CIP 104748 / NCIMB 11846 / Nb-255)</name>
    <dbReference type="NCBI Taxonomy" id="323098"/>
    <lineage>
        <taxon>Bacteria</taxon>
        <taxon>Pseudomonadati</taxon>
        <taxon>Pseudomonadota</taxon>
        <taxon>Alphaproteobacteria</taxon>
        <taxon>Hyphomicrobiales</taxon>
        <taxon>Nitrobacteraceae</taxon>
        <taxon>Nitrobacter</taxon>
    </lineage>
</organism>
<feature type="compositionally biased region" description="Low complexity" evidence="1">
    <location>
        <begin position="45"/>
        <end position="63"/>
    </location>
</feature>
<proteinExistence type="predicted"/>
<feature type="region of interest" description="Disordered" evidence="1">
    <location>
        <begin position="45"/>
        <end position="65"/>
    </location>
</feature>
<name>Q3SPN8_NITWN</name>
<dbReference type="OrthoDB" id="8444644at2"/>